<dbReference type="Gene3D" id="3.20.20.70">
    <property type="entry name" value="Aldolase class I"/>
    <property type="match status" value="1"/>
</dbReference>
<feature type="binding site" evidence="13">
    <location>
        <position position="111"/>
    </location>
    <ligand>
        <name>substrate</name>
    </ligand>
</feature>
<reference evidence="16 17" key="1">
    <citation type="submission" date="2019-08" db="EMBL/GenBank/DDBJ databases">
        <title>Deep-cultivation of Planctomycetes and their phenomic and genomic characterization uncovers novel biology.</title>
        <authorList>
            <person name="Wiegand S."/>
            <person name="Jogler M."/>
            <person name="Boedeker C."/>
            <person name="Pinto D."/>
            <person name="Vollmers J."/>
            <person name="Rivas-Marin E."/>
            <person name="Kohn T."/>
            <person name="Peeters S.H."/>
            <person name="Heuer A."/>
            <person name="Rast P."/>
            <person name="Oberbeckmann S."/>
            <person name="Bunk B."/>
            <person name="Jeske O."/>
            <person name="Meyerdierks A."/>
            <person name="Storesund J.E."/>
            <person name="Kallscheuer N."/>
            <person name="Luecker S."/>
            <person name="Lage O.M."/>
            <person name="Pohl T."/>
            <person name="Merkel B.J."/>
            <person name="Hornburger P."/>
            <person name="Mueller R.-W."/>
            <person name="Bruemmer F."/>
            <person name="Labrenz M."/>
            <person name="Spormann A.M."/>
            <person name="Op den Camp H."/>
            <person name="Overmann J."/>
            <person name="Amann R."/>
            <person name="Jetten M.S.M."/>
            <person name="Mascher T."/>
            <person name="Medema M.H."/>
            <person name="Devos D.P."/>
            <person name="Kaster A.-K."/>
            <person name="Ovreas L."/>
            <person name="Rohde M."/>
            <person name="Galperin M.Y."/>
            <person name="Jogler C."/>
        </authorList>
    </citation>
    <scope>NUCLEOTIDE SEQUENCE [LARGE SCALE GENOMIC DNA]</scope>
    <source>
        <strain evidence="16 17">OJF2</strain>
    </source>
</reference>
<organism evidence="16 17">
    <name type="scientific">Aquisphaera giovannonii</name>
    <dbReference type="NCBI Taxonomy" id="406548"/>
    <lineage>
        <taxon>Bacteria</taxon>
        <taxon>Pseudomonadati</taxon>
        <taxon>Planctomycetota</taxon>
        <taxon>Planctomycetia</taxon>
        <taxon>Isosphaerales</taxon>
        <taxon>Isosphaeraceae</taxon>
        <taxon>Aquisphaera</taxon>
    </lineage>
</organism>
<feature type="domain" description="Quinolinate phosphoribosyl transferase C-terminal" evidence="14">
    <location>
        <begin position="123"/>
        <end position="299"/>
    </location>
</feature>
<sequence>MAEQDQGRPAFGPAEARDAEALIGLALREDLGEAGDITSAATIPEDAAGTARFVARAPGVLAGMPVAALLAGRFRLGEGWRPRMADGQRLRPGDLIAEVSGPVRSILAFERTALNFLQRLGGVATLTARFVDAVAGTRARVLDTRKTTPGWRALEKYAVRCGGGENHRMGLHDAILIKDNHLAWLGARADRPGGAIAAAVARARAFRPAPAFVEVEVDSLEQLDEALRSRPDIILVDNLGAGALAEAVRRRDAAAPGVELEASGGINLETIRALAESGVDRISVGALTHSAPALDVALDLDMPGGR</sequence>
<dbReference type="NCBIfam" id="TIGR00078">
    <property type="entry name" value="nadC"/>
    <property type="match status" value="1"/>
</dbReference>
<dbReference type="InterPro" id="IPR037128">
    <property type="entry name" value="Quinolinate_PRibosylTase_N_sf"/>
</dbReference>
<dbReference type="GO" id="GO:0005737">
    <property type="term" value="C:cytoplasm"/>
    <property type="evidence" value="ECO:0007669"/>
    <property type="project" value="TreeGrafter"/>
</dbReference>
<accession>A0A5B9W664</accession>
<dbReference type="CDD" id="cd01572">
    <property type="entry name" value="QPRTase"/>
    <property type="match status" value="1"/>
</dbReference>
<feature type="binding site" evidence="13">
    <location>
        <position position="168"/>
    </location>
    <ligand>
        <name>substrate</name>
    </ligand>
</feature>
<comment type="catalytic activity">
    <reaction evidence="10">
        <text>nicotinate beta-D-ribonucleotide + CO2 + diphosphate = quinolinate + 5-phospho-alpha-D-ribose 1-diphosphate + 2 H(+)</text>
        <dbReference type="Rhea" id="RHEA:12733"/>
        <dbReference type="ChEBI" id="CHEBI:15378"/>
        <dbReference type="ChEBI" id="CHEBI:16526"/>
        <dbReference type="ChEBI" id="CHEBI:29959"/>
        <dbReference type="ChEBI" id="CHEBI:33019"/>
        <dbReference type="ChEBI" id="CHEBI:57502"/>
        <dbReference type="ChEBI" id="CHEBI:58017"/>
        <dbReference type="EC" id="2.4.2.19"/>
    </reaction>
</comment>
<feature type="binding site" evidence="13">
    <location>
        <position position="216"/>
    </location>
    <ligand>
        <name>substrate</name>
    </ligand>
</feature>
<evidence type="ECO:0000259" key="14">
    <source>
        <dbReference type="Pfam" id="PF01729"/>
    </source>
</evidence>
<dbReference type="FunFam" id="3.90.1170.20:FF:000001">
    <property type="entry name" value="Nicotinate-nucleotide diphosphorylase (Carboxylating)"/>
    <property type="match status" value="1"/>
</dbReference>
<dbReference type="PIRSF" id="PIRSF006250">
    <property type="entry name" value="NadC_ModD"/>
    <property type="match status" value="1"/>
</dbReference>
<evidence type="ECO:0000256" key="13">
    <source>
        <dbReference type="PIRSR" id="PIRSR006250-1"/>
    </source>
</evidence>
<keyword evidence="7 12" id="KW-0328">Glycosyltransferase</keyword>
<dbReference type="InterPro" id="IPR013785">
    <property type="entry name" value="Aldolase_TIM"/>
</dbReference>
<feature type="binding site" evidence="13">
    <location>
        <begin position="284"/>
        <end position="286"/>
    </location>
    <ligand>
        <name>substrate</name>
    </ligand>
</feature>
<dbReference type="EMBL" id="CP042997">
    <property type="protein sequence ID" value="QEH36103.1"/>
    <property type="molecule type" value="Genomic_DNA"/>
</dbReference>
<dbReference type="SUPFAM" id="SSF51690">
    <property type="entry name" value="Nicotinate/Quinolinate PRTase C-terminal domain-like"/>
    <property type="match status" value="1"/>
</dbReference>
<dbReference type="InterPro" id="IPR036068">
    <property type="entry name" value="Nicotinate_pribotase-like_C"/>
</dbReference>
<dbReference type="Proteomes" id="UP000324233">
    <property type="component" value="Chromosome"/>
</dbReference>
<dbReference type="UniPathway" id="UPA00253">
    <property type="reaction ID" value="UER00331"/>
</dbReference>
<evidence type="ECO:0000256" key="6">
    <source>
        <dbReference type="ARBA" id="ARBA00022642"/>
    </source>
</evidence>
<keyword evidence="6" id="KW-0662">Pyridine nucleotide biosynthesis</keyword>
<dbReference type="GO" id="GO:0034213">
    <property type="term" value="P:quinolinate catabolic process"/>
    <property type="evidence" value="ECO:0007669"/>
    <property type="project" value="TreeGrafter"/>
</dbReference>
<evidence type="ECO:0000259" key="15">
    <source>
        <dbReference type="Pfam" id="PF02749"/>
    </source>
</evidence>
<evidence type="ECO:0000256" key="11">
    <source>
        <dbReference type="ARBA" id="ARBA00069173"/>
    </source>
</evidence>
<keyword evidence="8 12" id="KW-0808">Transferase</keyword>
<evidence type="ECO:0000313" key="17">
    <source>
        <dbReference type="Proteomes" id="UP000324233"/>
    </source>
</evidence>
<feature type="binding site" evidence="13">
    <location>
        <position position="178"/>
    </location>
    <ligand>
        <name>substrate</name>
    </ligand>
</feature>
<proteinExistence type="inferred from homology"/>
<dbReference type="Gene3D" id="3.90.1170.20">
    <property type="entry name" value="Quinolinate phosphoribosyl transferase, N-terminal domain"/>
    <property type="match status" value="1"/>
</dbReference>
<keyword evidence="17" id="KW-1185">Reference proteome</keyword>
<evidence type="ECO:0000256" key="5">
    <source>
        <dbReference type="ARBA" id="ARBA00011944"/>
    </source>
</evidence>
<protein>
    <recommendedName>
        <fullName evidence="11">Probable nicotinate-nucleotide pyrophosphorylase [carboxylating]</fullName>
        <ecNumber evidence="5">2.4.2.19</ecNumber>
    </recommendedName>
    <alternativeName>
        <fullName evidence="9">Quinolinate phosphoribosyltransferase [decarboxylating]</fullName>
    </alternativeName>
</protein>
<evidence type="ECO:0000256" key="2">
    <source>
        <dbReference type="ARBA" id="ARBA00004893"/>
    </source>
</evidence>
<evidence type="ECO:0000256" key="1">
    <source>
        <dbReference type="ARBA" id="ARBA00003237"/>
    </source>
</evidence>
<dbReference type="GO" id="GO:0004514">
    <property type="term" value="F:nicotinate-nucleotide diphosphorylase (carboxylating) activity"/>
    <property type="evidence" value="ECO:0007669"/>
    <property type="project" value="UniProtKB-EC"/>
</dbReference>
<comment type="similarity">
    <text evidence="3 12">Belongs to the NadC/ModD family.</text>
</comment>
<evidence type="ECO:0000256" key="9">
    <source>
        <dbReference type="ARBA" id="ARBA00033102"/>
    </source>
</evidence>
<comment type="function">
    <text evidence="1">Involved in the catabolism of quinolinic acid (QA).</text>
</comment>
<feature type="binding site" evidence="13">
    <location>
        <begin position="263"/>
        <end position="265"/>
    </location>
    <ligand>
        <name>substrate</name>
    </ligand>
</feature>
<name>A0A5B9W664_9BACT</name>
<dbReference type="InterPro" id="IPR004393">
    <property type="entry name" value="NadC"/>
</dbReference>
<evidence type="ECO:0000256" key="10">
    <source>
        <dbReference type="ARBA" id="ARBA00047445"/>
    </source>
</evidence>
<evidence type="ECO:0000313" key="16">
    <source>
        <dbReference type="EMBL" id="QEH36103.1"/>
    </source>
</evidence>
<evidence type="ECO:0000256" key="7">
    <source>
        <dbReference type="ARBA" id="ARBA00022676"/>
    </source>
</evidence>
<gene>
    <name evidence="16" type="primary">nadC</name>
    <name evidence="16" type="ORF">OJF2_46630</name>
</gene>
<dbReference type="PANTHER" id="PTHR32179:SF3">
    <property type="entry name" value="NICOTINATE-NUCLEOTIDE PYROPHOSPHORYLASE [CARBOXYLATING]"/>
    <property type="match status" value="1"/>
</dbReference>
<dbReference type="OrthoDB" id="9782546at2"/>
<dbReference type="RefSeq" id="WP_148595822.1">
    <property type="nucleotide sequence ID" value="NZ_CP042997.1"/>
</dbReference>
<comment type="pathway">
    <text evidence="2">Cofactor biosynthesis; NAD(+) biosynthesis; nicotinate D-ribonucleotide from quinolinate: step 1/1.</text>
</comment>
<comment type="subunit">
    <text evidence="4">Hexamer formed by 3 homodimers.</text>
</comment>
<dbReference type="Pfam" id="PF01729">
    <property type="entry name" value="QRPTase_C"/>
    <property type="match status" value="1"/>
</dbReference>
<dbReference type="KEGG" id="agv:OJF2_46630"/>
<dbReference type="InterPro" id="IPR027277">
    <property type="entry name" value="NadC/ModD"/>
</dbReference>
<evidence type="ECO:0000256" key="8">
    <source>
        <dbReference type="ARBA" id="ARBA00022679"/>
    </source>
</evidence>
<evidence type="ECO:0000256" key="4">
    <source>
        <dbReference type="ARBA" id="ARBA00011218"/>
    </source>
</evidence>
<dbReference type="AlphaFoldDB" id="A0A5B9W664"/>
<feature type="domain" description="Quinolinate phosphoribosyl transferase N-terminal" evidence="15">
    <location>
        <begin position="36"/>
        <end position="120"/>
    </location>
</feature>
<evidence type="ECO:0000256" key="3">
    <source>
        <dbReference type="ARBA" id="ARBA00009400"/>
    </source>
</evidence>
<dbReference type="EC" id="2.4.2.19" evidence="5"/>
<evidence type="ECO:0000256" key="12">
    <source>
        <dbReference type="PIRNR" id="PIRNR006250"/>
    </source>
</evidence>
<feature type="binding site" evidence="13">
    <location>
        <begin position="144"/>
        <end position="146"/>
    </location>
    <ligand>
        <name>substrate</name>
    </ligand>
</feature>
<dbReference type="InterPro" id="IPR002638">
    <property type="entry name" value="Quinolinate_PRibosylTrfase_C"/>
</dbReference>
<dbReference type="GO" id="GO:0009435">
    <property type="term" value="P:NAD+ biosynthetic process"/>
    <property type="evidence" value="ECO:0007669"/>
    <property type="project" value="UniProtKB-UniPathway"/>
</dbReference>
<dbReference type="PANTHER" id="PTHR32179">
    <property type="entry name" value="NICOTINATE-NUCLEOTIDE PYROPHOSPHORYLASE [CARBOXYLATING]"/>
    <property type="match status" value="1"/>
</dbReference>
<dbReference type="Pfam" id="PF02749">
    <property type="entry name" value="QRPTase_N"/>
    <property type="match status" value="1"/>
</dbReference>
<dbReference type="FunFam" id="3.20.20.70:FF:000030">
    <property type="entry name" value="Nicotinate-nucleotide pyrophosphorylase, carboxylating"/>
    <property type="match status" value="1"/>
</dbReference>
<dbReference type="InterPro" id="IPR022412">
    <property type="entry name" value="Quinolinate_PRibosylTrfase_N"/>
</dbReference>
<dbReference type="SUPFAM" id="SSF54675">
    <property type="entry name" value="Nicotinate/Quinolinate PRTase N-terminal domain-like"/>
    <property type="match status" value="1"/>
</dbReference>
<feature type="binding site" evidence="13">
    <location>
        <position position="237"/>
    </location>
    <ligand>
        <name>substrate</name>
    </ligand>
</feature>